<dbReference type="SUPFAM" id="SSF53474">
    <property type="entry name" value="alpha/beta-Hydrolases"/>
    <property type="match status" value="1"/>
</dbReference>
<name>A0A8K0GZK7_9ROSA</name>
<gene>
    <name evidence="1" type="ORF">FNV43_RR16117</name>
    <name evidence="2" type="ORF">FNV43_RR16849</name>
</gene>
<dbReference type="Gene3D" id="3.40.50.1820">
    <property type="entry name" value="alpha/beta hydrolase"/>
    <property type="match status" value="1"/>
</dbReference>
<protein>
    <recommendedName>
        <fullName evidence="4">Lecithin-cholesterol acyltransferase-like 1</fullName>
    </recommendedName>
</protein>
<dbReference type="GO" id="GO:0006629">
    <property type="term" value="P:lipid metabolic process"/>
    <property type="evidence" value="ECO:0007669"/>
    <property type="project" value="InterPro"/>
</dbReference>
<organism evidence="2 3">
    <name type="scientific">Rhamnella rubrinervis</name>
    <dbReference type="NCBI Taxonomy" id="2594499"/>
    <lineage>
        <taxon>Eukaryota</taxon>
        <taxon>Viridiplantae</taxon>
        <taxon>Streptophyta</taxon>
        <taxon>Embryophyta</taxon>
        <taxon>Tracheophyta</taxon>
        <taxon>Spermatophyta</taxon>
        <taxon>Magnoliopsida</taxon>
        <taxon>eudicotyledons</taxon>
        <taxon>Gunneridae</taxon>
        <taxon>Pentapetalae</taxon>
        <taxon>rosids</taxon>
        <taxon>fabids</taxon>
        <taxon>Rosales</taxon>
        <taxon>Rhamnaceae</taxon>
        <taxon>rhamnoid group</taxon>
        <taxon>Rhamneae</taxon>
        <taxon>Rhamnella</taxon>
    </lineage>
</organism>
<dbReference type="InterPro" id="IPR003386">
    <property type="entry name" value="LACT/PDAT_acylTrfase"/>
</dbReference>
<dbReference type="GO" id="GO:0008374">
    <property type="term" value="F:O-acyltransferase activity"/>
    <property type="evidence" value="ECO:0007669"/>
    <property type="project" value="InterPro"/>
</dbReference>
<keyword evidence="3" id="KW-1185">Reference proteome</keyword>
<dbReference type="OrthoDB" id="190846at2759"/>
<accession>A0A8K0GZK7</accession>
<evidence type="ECO:0008006" key="4">
    <source>
        <dbReference type="Google" id="ProtNLM"/>
    </source>
</evidence>
<evidence type="ECO:0000313" key="2">
    <source>
        <dbReference type="EMBL" id="KAF3442931.1"/>
    </source>
</evidence>
<dbReference type="PANTHER" id="PTHR11440">
    <property type="entry name" value="LECITHIN-CHOLESTEROL ACYLTRANSFERASE-RELATED"/>
    <property type="match status" value="1"/>
</dbReference>
<sequence>MKEYSGLNLVVVITQLVSTAMIVYTCQASSNLQYPVILIPGNGGNQLEARLTSDYKPSGLLCKYPFQKAKDGWFRLWFDPTVLLAPLTKCFAQRMMLYYDADSDDYHNAPGVHTRVPDFGSTQSLLYVDPHLKFITAYMAPLVESLTEIGYVDGKTLFGAPYDFRYGLASDGHPSHVGSKFLQDLKRLVENASASNGGKPVILVSHSLGGLFALQLLNRNHLSWRRKFIKHFIALAAPWGGTVVQMLTFASGNSLGVPFVKPLLVRDEQRSSESNLWLLPNPNIFGSEKPLVIAPNGNYSAYDISHFFKDIGFPQGVYPYETRILPLMEELTPPGVPVTCIFGSGVKTPETLLYDENGFDEQPEVVYGDGDGTVNMASLLAIQSLWAGMKNQSVKVIILRGVSHMSVLKNGGALDEIIKQISAINSQFSSPGTAIVQ</sequence>
<dbReference type="Proteomes" id="UP000796880">
    <property type="component" value="Unassembled WGS sequence"/>
</dbReference>
<dbReference type="EMBL" id="VOIH02000007">
    <property type="protein sequence ID" value="KAF3442931.1"/>
    <property type="molecule type" value="Genomic_DNA"/>
</dbReference>
<comment type="caution">
    <text evidence="2">The sequence shown here is derived from an EMBL/GenBank/DDBJ whole genome shotgun (WGS) entry which is preliminary data.</text>
</comment>
<dbReference type="InterPro" id="IPR029058">
    <property type="entry name" value="AB_hydrolase_fold"/>
</dbReference>
<dbReference type="Pfam" id="PF02450">
    <property type="entry name" value="LCAT"/>
    <property type="match status" value="2"/>
</dbReference>
<proteinExistence type="predicted"/>
<dbReference type="EMBL" id="VOIH02000007">
    <property type="protein sequence ID" value="KAF3442201.1"/>
    <property type="molecule type" value="Genomic_DNA"/>
</dbReference>
<evidence type="ECO:0000313" key="3">
    <source>
        <dbReference type="Proteomes" id="UP000796880"/>
    </source>
</evidence>
<evidence type="ECO:0000313" key="1">
    <source>
        <dbReference type="EMBL" id="KAF3442201.1"/>
    </source>
</evidence>
<reference evidence="2" key="1">
    <citation type="submission" date="2020-03" db="EMBL/GenBank/DDBJ databases">
        <title>A high-quality chromosome-level genome assembly of a woody plant with both climbing and erect habits, Rhamnella rubrinervis.</title>
        <authorList>
            <person name="Lu Z."/>
            <person name="Yang Y."/>
            <person name="Zhu X."/>
            <person name="Sun Y."/>
        </authorList>
    </citation>
    <scope>NUCLEOTIDE SEQUENCE</scope>
    <source>
        <strain evidence="2">BYM</strain>
        <tissue evidence="2">Leaf</tissue>
    </source>
</reference>
<dbReference type="AlphaFoldDB" id="A0A8K0GZK7"/>